<gene>
    <name evidence="5" type="ORF">BECKMB1821H_GA0114242_11163</name>
    <name evidence="4" type="ORF">BECKMB1821I_GA0114274_10973</name>
</gene>
<evidence type="ECO:0000256" key="1">
    <source>
        <dbReference type="ARBA" id="ARBA00022741"/>
    </source>
</evidence>
<dbReference type="InterPro" id="IPR003593">
    <property type="entry name" value="AAA+_ATPase"/>
</dbReference>
<dbReference type="InterPro" id="IPR003439">
    <property type="entry name" value="ABC_transporter-like_ATP-bd"/>
</dbReference>
<evidence type="ECO:0000259" key="3">
    <source>
        <dbReference type="PROSITE" id="PS50893"/>
    </source>
</evidence>
<sequence length="312" mass="35539">MQLINSMSIDDYRIRISPNLGRGWPGSTTRITVADEIQLHGGDRVAILGPSGSGKTTLLRILGALDRPSEGKVAYRFPEQEQTVIWGKNNHRFFNPSVGSLRNRFGFVFQDARLIPYLPILENILSAPLSHGVTHRELRDRKKRALKLVKEVELDTGDARISRETRQDRNNLTHTVPIVDPSTNEQQFPDRYPNNLSGGERRRIALLRALMADPLILFADEPTSGVDKKTGTVVMKSLMAWARNGKKERLLIFVTHSPREALSYANRWLVFPHEEEEDQHRLEEKARGFVEEQVRQERNLLDLSLRHPGSTS</sequence>
<organism evidence="5">
    <name type="scientific">Candidatus Kentrum sp. MB</name>
    <dbReference type="NCBI Taxonomy" id="2138164"/>
    <lineage>
        <taxon>Bacteria</taxon>
        <taxon>Pseudomonadati</taxon>
        <taxon>Pseudomonadota</taxon>
        <taxon>Gammaproteobacteria</taxon>
        <taxon>Candidatus Kentrum</taxon>
    </lineage>
</organism>
<name>A0A451BG65_9GAMM</name>
<dbReference type="GO" id="GO:0005886">
    <property type="term" value="C:plasma membrane"/>
    <property type="evidence" value="ECO:0007669"/>
    <property type="project" value="TreeGrafter"/>
</dbReference>
<dbReference type="InterPro" id="IPR017871">
    <property type="entry name" value="ABC_transporter-like_CS"/>
</dbReference>
<dbReference type="Gene3D" id="3.40.50.300">
    <property type="entry name" value="P-loop containing nucleotide triphosphate hydrolases"/>
    <property type="match status" value="1"/>
</dbReference>
<evidence type="ECO:0000256" key="2">
    <source>
        <dbReference type="ARBA" id="ARBA00022840"/>
    </source>
</evidence>
<evidence type="ECO:0000313" key="4">
    <source>
        <dbReference type="EMBL" id="VFK35048.1"/>
    </source>
</evidence>
<dbReference type="EMBL" id="CAADFQ010000097">
    <property type="protein sequence ID" value="VFK35048.1"/>
    <property type="molecule type" value="Genomic_DNA"/>
</dbReference>
<reference evidence="5" key="1">
    <citation type="submission" date="2019-02" db="EMBL/GenBank/DDBJ databases">
        <authorList>
            <person name="Gruber-Vodicka R. H."/>
            <person name="Seah K. B. B."/>
        </authorList>
    </citation>
    <scope>NUCLEOTIDE SEQUENCE</scope>
    <source>
        <strain evidence="5">BECK_BZ198</strain>
        <strain evidence="4">BECK_BZ199</strain>
    </source>
</reference>
<dbReference type="PROSITE" id="PS50893">
    <property type="entry name" value="ABC_TRANSPORTER_2"/>
    <property type="match status" value="1"/>
</dbReference>
<dbReference type="PROSITE" id="PS00211">
    <property type="entry name" value="ABC_TRANSPORTER_1"/>
    <property type="match status" value="1"/>
</dbReference>
<dbReference type="Pfam" id="PF00005">
    <property type="entry name" value="ABC_tran"/>
    <property type="match status" value="1"/>
</dbReference>
<proteinExistence type="predicted"/>
<accession>A0A451BG65</accession>
<dbReference type="SUPFAM" id="SSF52540">
    <property type="entry name" value="P-loop containing nucleoside triphosphate hydrolases"/>
    <property type="match status" value="1"/>
</dbReference>
<keyword evidence="2 5" id="KW-0067">ATP-binding</keyword>
<dbReference type="EMBL" id="CAADGH010000116">
    <property type="protein sequence ID" value="VFK77262.1"/>
    <property type="molecule type" value="Genomic_DNA"/>
</dbReference>
<dbReference type="SMART" id="SM00382">
    <property type="entry name" value="AAA"/>
    <property type="match status" value="1"/>
</dbReference>
<dbReference type="AlphaFoldDB" id="A0A451BG65"/>
<evidence type="ECO:0000313" key="5">
    <source>
        <dbReference type="EMBL" id="VFK77262.1"/>
    </source>
</evidence>
<dbReference type="InterPro" id="IPR015854">
    <property type="entry name" value="ABC_transpr_LolD-like"/>
</dbReference>
<dbReference type="InterPro" id="IPR027417">
    <property type="entry name" value="P-loop_NTPase"/>
</dbReference>
<dbReference type="GO" id="GO:0022857">
    <property type="term" value="F:transmembrane transporter activity"/>
    <property type="evidence" value="ECO:0007669"/>
    <property type="project" value="TreeGrafter"/>
</dbReference>
<dbReference type="GO" id="GO:0016887">
    <property type="term" value="F:ATP hydrolysis activity"/>
    <property type="evidence" value="ECO:0007669"/>
    <property type="project" value="InterPro"/>
</dbReference>
<dbReference type="GO" id="GO:0005524">
    <property type="term" value="F:ATP binding"/>
    <property type="evidence" value="ECO:0007669"/>
    <property type="project" value="UniProtKB-KW"/>
</dbReference>
<keyword evidence="1" id="KW-0547">Nucleotide-binding</keyword>
<protein>
    <submittedName>
        <fullName evidence="5">Putative ABC transport system ATP-binding protein /polar amino acid transport system ATP-binding protein</fullName>
    </submittedName>
</protein>
<dbReference type="PANTHER" id="PTHR24220">
    <property type="entry name" value="IMPORT ATP-BINDING PROTEIN"/>
    <property type="match status" value="1"/>
</dbReference>
<feature type="domain" description="ABC transporter" evidence="3">
    <location>
        <begin position="14"/>
        <end position="298"/>
    </location>
</feature>